<keyword evidence="2" id="KW-0472">Membrane</keyword>
<dbReference type="AlphaFoldDB" id="A0A7R9BXA6"/>
<feature type="transmembrane region" description="Helical" evidence="2">
    <location>
        <begin position="175"/>
        <end position="195"/>
    </location>
</feature>
<keyword evidence="4" id="KW-1185">Reference proteome</keyword>
<evidence type="ECO:0000256" key="2">
    <source>
        <dbReference type="SAM" id="Phobius"/>
    </source>
</evidence>
<dbReference type="InterPro" id="IPR004156">
    <property type="entry name" value="OATP"/>
</dbReference>
<proteinExistence type="predicted"/>
<evidence type="ECO:0000313" key="4">
    <source>
        <dbReference type="Proteomes" id="UP000678499"/>
    </source>
</evidence>
<dbReference type="EMBL" id="OA887298">
    <property type="protein sequence ID" value="CAD7283352.1"/>
    <property type="molecule type" value="Genomic_DNA"/>
</dbReference>
<evidence type="ECO:0000256" key="1">
    <source>
        <dbReference type="ARBA" id="ARBA00023157"/>
    </source>
</evidence>
<feature type="non-terminal residue" evidence="3">
    <location>
        <position position="246"/>
    </location>
</feature>
<dbReference type="GO" id="GO:0043252">
    <property type="term" value="P:sodium-independent organic anion transport"/>
    <property type="evidence" value="ECO:0007669"/>
    <property type="project" value="TreeGrafter"/>
</dbReference>
<dbReference type="Gene3D" id="1.20.1250.20">
    <property type="entry name" value="MFS general substrate transporter like domains"/>
    <property type="match status" value="1"/>
</dbReference>
<keyword evidence="2" id="KW-1133">Transmembrane helix</keyword>
<dbReference type="GO" id="GO:0016323">
    <property type="term" value="C:basolateral plasma membrane"/>
    <property type="evidence" value="ECO:0007669"/>
    <property type="project" value="TreeGrafter"/>
</dbReference>
<dbReference type="OrthoDB" id="5062115at2759"/>
<name>A0A7R9BXA6_9CRUS</name>
<gene>
    <name evidence="3" type="ORF">NMOB1V02_LOCUS10968</name>
</gene>
<dbReference type="Pfam" id="PF03137">
    <property type="entry name" value="OATP"/>
    <property type="match status" value="1"/>
</dbReference>
<dbReference type="InterPro" id="IPR036259">
    <property type="entry name" value="MFS_trans_sf"/>
</dbReference>
<accession>A0A7R9BXA6</accession>
<protein>
    <submittedName>
        <fullName evidence="3">Uncharacterized protein</fullName>
    </submittedName>
</protein>
<evidence type="ECO:0000313" key="3">
    <source>
        <dbReference type="EMBL" id="CAD7283352.1"/>
    </source>
</evidence>
<dbReference type="PANTHER" id="PTHR11388:SF142">
    <property type="entry name" value="SOLUTE CARRIER ORGANIC ANION TRANSPORTER FAMILY MEMBER 5A1"/>
    <property type="match status" value="1"/>
</dbReference>
<keyword evidence="2" id="KW-0812">Transmembrane</keyword>
<organism evidence="3">
    <name type="scientific">Notodromas monacha</name>
    <dbReference type="NCBI Taxonomy" id="399045"/>
    <lineage>
        <taxon>Eukaryota</taxon>
        <taxon>Metazoa</taxon>
        <taxon>Ecdysozoa</taxon>
        <taxon>Arthropoda</taxon>
        <taxon>Crustacea</taxon>
        <taxon>Oligostraca</taxon>
        <taxon>Ostracoda</taxon>
        <taxon>Podocopa</taxon>
        <taxon>Podocopida</taxon>
        <taxon>Cypridocopina</taxon>
        <taxon>Cypridoidea</taxon>
        <taxon>Cyprididae</taxon>
        <taxon>Notodromas</taxon>
    </lineage>
</organism>
<dbReference type="PANTHER" id="PTHR11388">
    <property type="entry name" value="ORGANIC ANION TRANSPORTER"/>
    <property type="match status" value="1"/>
</dbReference>
<sequence>MLRKAVMAGRPTDQSVYAVSGLYDAASDTPMSGTPEPDPTIAELLGNRQKEFAQRREWRKGHQRSFSYDFNLSRRDPSWRKGHERQASNDFQYGQRRDLVRDWKRGHERHGSNISRKSLVAIATYNNAVRVAAETQPTPPVTPLGTNYGQECGLGSCRPSFLQRFANIKSEFEKIFVFLLSLVVTLQQAVSSGYLNSVITTIEKRFEIPSSLSGLIASMYEFGNLITIIFVSYLGSRRHIPVWIGI</sequence>
<keyword evidence="1" id="KW-1015">Disulfide bond</keyword>
<dbReference type="SUPFAM" id="SSF103473">
    <property type="entry name" value="MFS general substrate transporter"/>
    <property type="match status" value="1"/>
</dbReference>
<reference evidence="3" key="1">
    <citation type="submission" date="2020-11" db="EMBL/GenBank/DDBJ databases">
        <authorList>
            <person name="Tran Van P."/>
        </authorList>
    </citation>
    <scope>NUCLEOTIDE SEQUENCE</scope>
</reference>
<dbReference type="GO" id="GO:0015347">
    <property type="term" value="F:sodium-independent organic anion transmembrane transporter activity"/>
    <property type="evidence" value="ECO:0007669"/>
    <property type="project" value="TreeGrafter"/>
</dbReference>
<dbReference type="EMBL" id="CAJPEX010005261">
    <property type="protein sequence ID" value="CAG0923504.1"/>
    <property type="molecule type" value="Genomic_DNA"/>
</dbReference>
<dbReference type="Proteomes" id="UP000678499">
    <property type="component" value="Unassembled WGS sequence"/>
</dbReference>
<feature type="transmembrane region" description="Helical" evidence="2">
    <location>
        <begin position="215"/>
        <end position="234"/>
    </location>
</feature>